<sequence>MEVNRIGTNQAGREDVKKSLINKNEIPASAKSQQNFTQMLEALRGSERASSIISNIQGESSASVSGLKTGSSEALFDTRLPGDILKSMKIENPVPADTHREVQGMASSFGKSGETVHSRYSIDRTSKLYEQALEFESYFVKIMLDSMRNTLTGKTLAGDESFAGKMYQDMMYDELGRSMTKNAGFGLADQIYLELSGVGEERHFFG</sequence>
<dbReference type="RefSeq" id="WP_002693114.1">
    <property type="nucleotide sequence ID" value="NZ_CM001797.1"/>
</dbReference>
<comment type="caution">
    <text evidence="2">The sequence shown here is derived from an EMBL/GenBank/DDBJ whole genome shotgun (WGS) entry which is preliminary data.</text>
</comment>
<proteinExistence type="predicted"/>
<dbReference type="InterPro" id="IPR019301">
    <property type="entry name" value="Flagellar_prot_FlgJ_N"/>
</dbReference>
<dbReference type="PATRIC" id="fig|999434.4.peg.2184"/>
<gene>
    <name evidence="2" type="ORF">HMPREF9723_02096</name>
</gene>
<accession>A0A0F6MNY4</accession>
<evidence type="ECO:0000259" key="1">
    <source>
        <dbReference type="Pfam" id="PF10135"/>
    </source>
</evidence>
<evidence type="ECO:0000313" key="2">
    <source>
        <dbReference type="EMBL" id="EMB20636.1"/>
    </source>
</evidence>
<dbReference type="Pfam" id="PF10135">
    <property type="entry name" value="Rod-binding"/>
    <property type="match status" value="1"/>
</dbReference>
<organism evidence="2">
    <name type="scientific">Treponema denticola OTK</name>
    <dbReference type="NCBI Taxonomy" id="999434"/>
    <lineage>
        <taxon>Bacteria</taxon>
        <taxon>Pseudomonadati</taxon>
        <taxon>Spirochaetota</taxon>
        <taxon>Spirochaetia</taxon>
        <taxon>Spirochaetales</taxon>
        <taxon>Treponemataceae</taxon>
        <taxon>Treponema</taxon>
    </lineage>
</organism>
<feature type="domain" description="Flagellar protein FlgJ N-terminal" evidence="1">
    <location>
        <begin position="146"/>
        <end position="192"/>
    </location>
</feature>
<protein>
    <recommendedName>
        <fullName evidence="1">Flagellar protein FlgJ N-terminal domain-containing protein</fullName>
    </recommendedName>
</protein>
<dbReference type="EMBL" id="AGDY01000009">
    <property type="protein sequence ID" value="EMB20636.1"/>
    <property type="molecule type" value="Genomic_DNA"/>
</dbReference>
<dbReference type="Proteomes" id="UP000011701">
    <property type="component" value="Chromosome"/>
</dbReference>
<dbReference type="HOGENOM" id="CLU_118623_0_0_12"/>
<name>A0A0F6MNY4_TREDN</name>
<reference evidence="2" key="1">
    <citation type="submission" date="2012-01" db="EMBL/GenBank/DDBJ databases">
        <title>The Genome Sequence of Treponema denticola OTK.</title>
        <authorList>
            <consortium name="The Broad Institute Genome Sequencing Platform"/>
            <person name="Earl A."/>
            <person name="Ward D."/>
            <person name="Feldgarden M."/>
            <person name="Gevers D."/>
            <person name="Blanton J.M."/>
            <person name="Fenno C.J."/>
            <person name="Baranova O.V."/>
            <person name="Mathney J."/>
            <person name="Dewhirst F.E."/>
            <person name="Izard J."/>
            <person name="Young S.K."/>
            <person name="Zeng Q."/>
            <person name="Gargeya S."/>
            <person name="Fitzgerald M."/>
            <person name="Haas B."/>
            <person name="Abouelleil A."/>
            <person name="Alvarado L."/>
            <person name="Arachchi H.M."/>
            <person name="Berlin A."/>
            <person name="Chapman S.B."/>
            <person name="Gearin G."/>
            <person name="Goldberg J."/>
            <person name="Griggs A."/>
            <person name="Gujja S."/>
            <person name="Hansen M."/>
            <person name="Heiman D."/>
            <person name="Howarth C."/>
            <person name="Larimer J."/>
            <person name="Lui A."/>
            <person name="MacDonald P.J.P."/>
            <person name="McCowen C."/>
            <person name="Montmayeur A."/>
            <person name="Murphy C."/>
            <person name="Neiman D."/>
            <person name="Pearson M."/>
            <person name="Priest M."/>
            <person name="Roberts A."/>
            <person name="Saif S."/>
            <person name="Shea T."/>
            <person name="Sisk P."/>
            <person name="Stolte C."/>
            <person name="Sykes S."/>
            <person name="Wortman J."/>
            <person name="Nusbaum C."/>
            <person name="Birren B."/>
        </authorList>
    </citation>
    <scope>NUCLEOTIDE SEQUENCE [LARGE SCALE GENOMIC DNA]</scope>
    <source>
        <strain evidence="2">OTK</strain>
    </source>
</reference>
<dbReference type="AlphaFoldDB" id="A0A0F6MNY4"/>